<comment type="caution">
    <text evidence="3">The sequence shown here is derived from an EMBL/GenBank/DDBJ whole genome shotgun (WGS) entry which is preliminary data.</text>
</comment>
<dbReference type="Gene3D" id="3.40.50.1820">
    <property type="entry name" value="alpha/beta hydrolase"/>
    <property type="match status" value="1"/>
</dbReference>
<dbReference type="OrthoDB" id="3209779at2"/>
<dbReference type="Pfam" id="PF07859">
    <property type="entry name" value="Abhydrolase_3"/>
    <property type="match status" value="1"/>
</dbReference>
<dbReference type="InterPro" id="IPR050300">
    <property type="entry name" value="GDXG_lipolytic_enzyme"/>
</dbReference>
<feature type="domain" description="Alpha/beta hydrolase fold-3" evidence="2">
    <location>
        <begin position="81"/>
        <end position="290"/>
    </location>
</feature>
<evidence type="ECO:0000313" key="3">
    <source>
        <dbReference type="EMBL" id="PZG17034.1"/>
    </source>
</evidence>
<name>A0A2W2FPN1_9ACTN</name>
<dbReference type="PANTHER" id="PTHR48081:SF8">
    <property type="entry name" value="ALPHA_BETA HYDROLASE FOLD-3 DOMAIN-CONTAINING PROTEIN-RELATED"/>
    <property type="match status" value="1"/>
</dbReference>
<keyword evidence="1 3" id="KW-0378">Hydrolase</keyword>
<dbReference type="Proteomes" id="UP000249304">
    <property type="component" value="Unassembled WGS sequence"/>
</dbReference>
<evidence type="ECO:0000259" key="2">
    <source>
        <dbReference type="Pfam" id="PF07859"/>
    </source>
</evidence>
<evidence type="ECO:0000313" key="4">
    <source>
        <dbReference type="Proteomes" id="UP000249304"/>
    </source>
</evidence>
<evidence type="ECO:0000256" key="1">
    <source>
        <dbReference type="ARBA" id="ARBA00022801"/>
    </source>
</evidence>
<dbReference type="InterPro" id="IPR029058">
    <property type="entry name" value="AB_hydrolase_fold"/>
</dbReference>
<accession>A0A2W2FPN1</accession>
<dbReference type="PANTHER" id="PTHR48081">
    <property type="entry name" value="AB HYDROLASE SUPERFAMILY PROTEIN C4A8.06C"/>
    <property type="match status" value="1"/>
</dbReference>
<dbReference type="InterPro" id="IPR013094">
    <property type="entry name" value="AB_hydrolase_3"/>
</dbReference>
<reference evidence="3 4" key="1">
    <citation type="submission" date="2018-01" db="EMBL/GenBank/DDBJ databases">
        <title>Draft genome sequence of Nonomuraea sp. KC333.</title>
        <authorList>
            <person name="Sahin N."/>
            <person name="Saygin H."/>
            <person name="Ay H."/>
        </authorList>
    </citation>
    <scope>NUCLEOTIDE SEQUENCE [LARGE SCALE GENOMIC DNA]</scope>
    <source>
        <strain evidence="3 4">KC333</strain>
    </source>
</reference>
<proteinExistence type="predicted"/>
<gene>
    <name evidence="3" type="ORF">C1J01_19300</name>
</gene>
<dbReference type="EMBL" id="POUD01000074">
    <property type="protein sequence ID" value="PZG17034.1"/>
    <property type="molecule type" value="Genomic_DNA"/>
</dbReference>
<keyword evidence="4" id="KW-1185">Reference proteome</keyword>
<protein>
    <submittedName>
        <fullName evidence="3">Alpha/beta hydrolase</fullName>
    </submittedName>
</protein>
<dbReference type="RefSeq" id="WP_111180389.1">
    <property type="nucleotide sequence ID" value="NZ_POUD01000074.1"/>
</dbReference>
<sequence length="315" mass="33480">MTDYVLEPELAAVAAALPRLDLTDLRAARELERQVSAHLPSYESATPLEVRDVLVPGPAQAPDVAVRVYALAQAVRPLPALLYLHGGAFVMGGLALTDFPARLIADRAGVVVVTVDYRLAPEHPYPAALEDCYAALRWLSEQPGVDPGRIGVLGESAGGGLAAALAMLARDRGGPRLIAQFLDAPTVDDRLGTPSMRDLTDTPGWQAANSPHSWRHYLRGTAEPGGPDVPVHAAPARARVADLAGLPPAWTVAYQIDPTRDEGIDYARLLMRAGVPTELHHYSGAFHVAHIIPGTAVGERMIADRIEAVGRLLGA</sequence>
<dbReference type="GO" id="GO:0016787">
    <property type="term" value="F:hydrolase activity"/>
    <property type="evidence" value="ECO:0007669"/>
    <property type="project" value="UniProtKB-KW"/>
</dbReference>
<organism evidence="3 4">
    <name type="scientific">Nonomuraea aridisoli</name>
    <dbReference type="NCBI Taxonomy" id="2070368"/>
    <lineage>
        <taxon>Bacteria</taxon>
        <taxon>Bacillati</taxon>
        <taxon>Actinomycetota</taxon>
        <taxon>Actinomycetes</taxon>
        <taxon>Streptosporangiales</taxon>
        <taxon>Streptosporangiaceae</taxon>
        <taxon>Nonomuraea</taxon>
    </lineage>
</organism>
<dbReference type="SUPFAM" id="SSF53474">
    <property type="entry name" value="alpha/beta-Hydrolases"/>
    <property type="match status" value="1"/>
</dbReference>
<dbReference type="AlphaFoldDB" id="A0A2W2FPN1"/>